<dbReference type="EMBL" id="CP089291">
    <property type="protein sequence ID" value="UOF92026.1"/>
    <property type="molecule type" value="Genomic_DNA"/>
</dbReference>
<dbReference type="PANTHER" id="PTHR30404:SF0">
    <property type="entry name" value="N-ACETYLMURAMOYL-L-ALANINE AMIDASE AMIC"/>
    <property type="match status" value="1"/>
</dbReference>
<dbReference type="Proteomes" id="UP000830167">
    <property type="component" value="Chromosome"/>
</dbReference>
<evidence type="ECO:0000313" key="5">
    <source>
        <dbReference type="Proteomes" id="UP000830167"/>
    </source>
</evidence>
<dbReference type="InterPro" id="IPR003646">
    <property type="entry name" value="SH3-like_bac-type"/>
</dbReference>
<keyword evidence="5" id="KW-1185">Reference proteome</keyword>
<proteinExistence type="predicted"/>
<dbReference type="Gene3D" id="3.40.630.40">
    <property type="entry name" value="Zn-dependent exopeptidases"/>
    <property type="match status" value="1"/>
</dbReference>
<evidence type="ECO:0000256" key="2">
    <source>
        <dbReference type="ARBA" id="ARBA00023316"/>
    </source>
</evidence>
<dbReference type="InterPro" id="IPR002508">
    <property type="entry name" value="MurNAc-LAA_cat"/>
</dbReference>
<keyword evidence="2" id="KW-0961">Cell wall biogenesis/degradation</keyword>
<dbReference type="Pfam" id="PF01520">
    <property type="entry name" value="Amidase_3"/>
    <property type="match status" value="1"/>
</dbReference>
<dbReference type="SMART" id="SM00646">
    <property type="entry name" value="Ami_3"/>
    <property type="match status" value="1"/>
</dbReference>
<keyword evidence="1 4" id="KW-0378">Hydrolase</keyword>
<evidence type="ECO:0000259" key="3">
    <source>
        <dbReference type="PROSITE" id="PS51781"/>
    </source>
</evidence>
<dbReference type="GO" id="GO:0008745">
    <property type="term" value="F:N-acetylmuramoyl-L-alanine amidase activity"/>
    <property type="evidence" value="ECO:0007669"/>
    <property type="project" value="UniProtKB-EC"/>
</dbReference>
<name>A0ABY4CR08_9BACL</name>
<dbReference type="PROSITE" id="PS51781">
    <property type="entry name" value="SH3B"/>
    <property type="match status" value="1"/>
</dbReference>
<accession>A0ABY4CR08</accession>
<reference evidence="4" key="1">
    <citation type="submission" date="2021-12" db="EMBL/GenBank/DDBJ databases">
        <title>Alicyclobacillaceae gen. nov., sp. nov., isolated from chalcocite enrichment system.</title>
        <authorList>
            <person name="Jiang Z."/>
        </authorList>
    </citation>
    <scope>NUCLEOTIDE SEQUENCE</scope>
    <source>
        <strain evidence="4">MYW30-H2</strain>
    </source>
</reference>
<dbReference type="CDD" id="cd02696">
    <property type="entry name" value="MurNAc-LAA"/>
    <property type="match status" value="1"/>
</dbReference>
<dbReference type="Pfam" id="PF08239">
    <property type="entry name" value="SH3_3"/>
    <property type="match status" value="1"/>
</dbReference>
<dbReference type="RefSeq" id="WP_347438708.1">
    <property type="nucleotide sequence ID" value="NZ_CP089291.1"/>
</dbReference>
<evidence type="ECO:0000256" key="1">
    <source>
        <dbReference type="ARBA" id="ARBA00022801"/>
    </source>
</evidence>
<dbReference type="InterPro" id="IPR050695">
    <property type="entry name" value="N-acetylmuramoyl_amidase_3"/>
</dbReference>
<evidence type="ECO:0000313" key="4">
    <source>
        <dbReference type="EMBL" id="UOF92026.1"/>
    </source>
</evidence>
<dbReference type="SUPFAM" id="SSF53187">
    <property type="entry name" value="Zn-dependent exopeptidases"/>
    <property type="match status" value="1"/>
</dbReference>
<feature type="domain" description="SH3b" evidence="3">
    <location>
        <begin position="84"/>
        <end position="146"/>
    </location>
</feature>
<dbReference type="EC" id="3.5.1.28" evidence="4"/>
<sequence>MHSMIQKTFAVLLTIAGIAVPTQSASHEPVKEQAIPTPILTQTIPAALKTFSLSSKKAAKDLNSSNISMNLATKGSEHSLPTYTTWLSPTASVVNIRTQPSTDTPVLKEAHAGESYPVISQKGSWYEVAVSPHQTGWIAGWVANTQSFHAADSLGTILNKDNVPLFAGPGNEFKMIRRLSKNTIVQPLFVSGDYVKVLDQQEQSGWIPIDSANFGKETVDSLWFADAATPVQASPDGLLAGKTIVIDPGHGGKDTGAIGKIQPIDEKDINLAVAKVLQQKLLAAGAHVIMTRTTDVFVSLADRVKISNENHADAFISIHQNMYPDNPQMHGTMTYYYESQQSHILAHDIEEQALKQFSFDKSNDTANLRTGVNNDELYVLHHNTQPATLVEGLFLSNPKELADSVTTDYQEKMADSIYKGVVQFLLK</sequence>
<protein>
    <submittedName>
        <fullName evidence="4">N-acetylmuramoyl-L-alanine amidase</fullName>
        <ecNumber evidence="4">3.5.1.28</ecNumber>
    </submittedName>
</protein>
<organism evidence="4 5">
    <name type="scientific">Fodinisporobacter ferrooxydans</name>
    <dbReference type="NCBI Taxonomy" id="2901836"/>
    <lineage>
        <taxon>Bacteria</taxon>
        <taxon>Bacillati</taxon>
        <taxon>Bacillota</taxon>
        <taxon>Bacilli</taxon>
        <taxon>Bacillales</taxon>
        <taxon>Alicyclobacillaceae</taxon>
        <taxon>Fodinisporobacter</taxon>
    </lineage>
</organism>
<dbReference type="Gene3D" id="2.30.30.40">
    <property type="entry name" value="SH3 Domains"/>
    <property type="match status" value="1"/>
</dbReference>
<dbReference type="PANTHER" id="PTHR30404">
    <property type="entry name" value="N-ACETYLMURAMOYL-L-ALANINE AMIDASE"/>
    <property type="match status" value="1"/>
</dbReference>
<gene>
    <name evidence="4" type="ORF">LSG31_07275</name>
</gene>
<dbReference type="SMART" id="SM00287">
    <property type="entry name" value="SH3b"/>
    <property type="match status" value="2"/>
</dbReference>